<dbReference type="InterPro" id="IPR051167">
    <property type="entry name" value="Prolyl_oligopep/macrocyclase"/>
</dbReference>
<dbReference type="GO" id="GO:0006508">
    <property type="term" value="P:proteolysis"/>
    <property type="evidence" value="ECO:0007669"/>
    <property type="project" value="UniProtKB-KW"/>
</dbReference>
<dbReference type="InterPro" id="IPR001375">
    <property type="entry name" value="Peptidase_S9_cat"/>
</dbReference>
<keyword evidence="6" id="KW-0720">Serine protease</keyword>
<dbReference type="PRINTS" id="PR00862">
    <property type="entry name" value="PROLIGOPTASE"/>
</dbReference>
<name>V6KJ23_STRRC</name>
<sequence length="720" mass="76493">MPETTSVHPPAARENLVETVHGRPVADPYRWLEDLTSDASRAWAEAQDTLFAAHRTAWPDRDAWDERLKALSVTRRVSAPVWRGGRHFTERHLPGRDQAVLYATGADGTERFVVDAGTLAPQGRVRLAGWRPSWEGDLVACQFAVDGADITRLVVYAADGGGAVDEPVEGLRHSPVAWLPGGQAFYYVGPAAEGPDGMLRVKLHRLGRPAGEDEEVFGEQADGFAYFGLTITPDGDRLVVSVARGIAHHNDLWLAETPVNDPARPTWQRLVDGTETKALASIRLHRDGGGRLHTDRGAPRGRILVTDRTAARGDGWRELVPQDPDAALDDSVLLDGLALAEPLLLVCWSRAATSRITVHRAADGKRIGEVPLPGSGTVRALRGRPEGGHEAWFTYTDFGKPPAVFVFDAVSGRVAPWPGRGAPPGPRASVEPTGAPGSTAELLTSQVRYEADDGTPILLFLLSRADQPLNPPAGPPRPALLTAYGGFGVPMRPAHTPSARAWAQAGGVYAVACVRGGGEHGNAWHAAGRGAAKSRAVDDLNDAARYLIDRGITAPDRLAATGQSNGGLLVTAALTRRPDLYAAVAAIGPLCDMARYERFGIGHTWTAEYGTAVDPGQLDALLAYSPYHQVRPGSRYPAVLLCGADTDQRTGAQHVRKMCAALQHATASPAPVLMRRTTTGGHAHASAGTAHDLTADVTAFLAHHTGLPAPTSATADGSPR</sequence>
<evidence type="ECO:0000256" key="3">
    <source>
        <dbReference type="ARBA" id="ARBA00011897"/>
    </source>
</evidence>
<evidence type="ECO:0000259" key="9">
    <source>
        <dbReference type="Pfam" id="PF02897"/>
    </source>
</evidence>
<feature type="domain" description="Peptidase S9A N-terminal" evidence="9">
    <location>
        <begin position="9"/>
        <end position="417"/>
    </location>
</feature>
<dbReference type="AlphaFoldDB" id="V6KJ23"/>
<dbReference type="STRING" id="1352936.M878_21645"/>
<dbReference type="PANTHER" id="PTHR42881">
    <property type="entry name" value="PROLYL ENDOPEPTIDASE"/>
    <property type="match status" value="1"/>
</dbReference>
<dbReference type="GO" id="GO:0005829">
    <property type="term" value="C:cytosol"/>
    <property type="evidence" value="ECO:0007669"/>
    <property type="project" value="TreeGrafter"/>
</dbReference>
<dbReference type="GO" id="GO:0004252">
    <property type="term" value="F:serine-type endopeptidase activity"/>
    <property type="evidence" value="ECO:0007669"/>
    <property type="project" value="UniProtKB-EC"/>
</dbReference>
<dbReference type="InterPro" id="IPR029058">
    <property type="entry name" value="AB_hydrolase_fold"/>
</dbReference>
<dbReference type="PANTHER" id="PTHR42881:SF2">
    <property type="entry name" value="PROLYL ENDOPEPTIDASE"/>
    <property type="match status" value="1"/>
</dbReference>
<evidence type="ECO:0000256" key="2">
    <source>
        <dbReference type="ARBA" id="ARBA00005228"/>
    </source>
</evidence>
<dbReference type="HOGENOM" id="CLU_011290_1_1_11"/>
<comment type="similarity">
    <text evidence="2">Belongs to the peptidase S9A family.</text>
</comment>
<dbReference type="Proteomes" id="UP000017984">
    <property type="component" value="Chromosome"/>
</dbReference>
<evidence type="ECO:0000256" key="7">
    <source>
        <dbReference type="SAM" id="MobiDB-lite"/>
    </source>
</evidence>
<evidence type="ECO:0000256" key="1">
    <source>
        <dbReference type="ARBA" id="ARBA00001070"/>
    </source>
</evidence>
<dbReference type="PROSITE" id="PS00708">
    <property type="entry name" value="PRO_ENDOPEP_SER"/>
    <property type="match status" value="1"/>
</dbReference>
<evidence type="ECO:0000256" key="4">
    <source>
        <dbReference type="ARBA" id="ARBA00022670"/>
    </source>
</evidence>
<comment type="catalytic activity">
    <reaction evidence="1">
        <text>Hydrolysis of Pro-|-Xaa &gt;&gt; Ala-|-Xaa in oligopeptides.</text>
        <dbReference type="EC" id="3.4.21.26"/>
    </reaction>
</comment>
<keyword evidence="4" id="KW-0645">Protease</keyword>
<gene>
    <name evidence="10" type="ORF">M878_21645</name>
</gene>
<dbReference type="Gene3D" id="3.40.50.1820">
    <property type="entry name" value="alpha/beta hydrolase"/>
    <property type="match status" value="1"/>
</dbReference>
<dbReference type="PATRIC" id="fig|1352936.5.peg.4532"/>
<dbReference type="EC" id="3.4.21.26" evidence="3"/>
<keyword evidence="5" id="KW-0378">Hydrolase</keyword>
<dbReference type="Pfam" id="PF00326">
    <property type="entry name" value="Peptidase_S9"/>
    <property type="match status" value="1"/>
</dbReference>
<evidence type="ECO:0000259" key="8">
    <source>
        <dbReference type="Pfam" id="PF00326"/>
    </source>
</evidence>
<organism evidence="10 11">
    <name type="scientific">Streptomyces roseochromogenus subsp. oscitans DS 12.976</name>
    <dbReference type="NCBI Taxonomy" id="1352936"/>
    <lineage>
        <taxon>Bacteria</taxon>
        <taxon>Bacillati</taxon>
        <taxon>Actinomycetota</taxon>
        <taxon>Actinomycetes</taxon>
        <taxon>Kitasatosporales</taxon>
        <taxon>Streptomycetaceae</taxon>
        <taxon>Streptomyces</taxon>
    </lineage>
</organism>
<feature type="region of interest" description="Disordered" evidence="7">
    <location>
        <begin position="417"/>
        <end position="438"/>
    </location>
</feature>
<evidence type="ECO:0000313" key="10">
    <source>
        <dbReference type="EMBL" id="EST28994.1"/>
    </source>
</evidence>
<accession>V6KJ23</accession>
<protein>
    <recommendedName>
        <fullName evidence="3">prolyl oligopeptidase</fullName>
        <ecNumber evidence="3">3.4.21.26</ecNumber>
    </recommendedName>
</protein>
<feature type="domain" description="Peptidase S9 prolyl oligopeptidase catalytic" evidence="8">
    <location>
        <begin position="501"/>
        <end position="706"/>
    </location>
</feature>
<keyword evidence="11" id="KW-1185">Reference proteome</keyword>
<dbReference type="InterPro" id="IPR002471">
    <property type="entry name" value="Pept_S9_AS"/>
</dbReference>
<evidence type="ECO:0000313" key="11">
    <source>
        <dbReference type="Proteomes" id="UP000017984"/>
    </source>
</evidence>
<dbReference type="Gene3D" id="2.130.10.120">
    <property type="entry name" value="Prolyl oligopeptidase, N-terminal domain"/>
    <property type="match status" value="1"/>
</dbReference>
<comment type="caution">
    <text evidence="10">The sequence shown here is derived from an EMBL/GenBank/DDBJ whole genome shotgun (WGS) entry which is preliminary data.</text>
</comment>
<dbReference type="EMBL" id="AWQX01000187">
    <property type="protein sequence ID" value="EST28994.1"/>
    <property type="molecule type" value="Genomic_DNA"/>
</dbReference>
<dbReference type="InterPro" id="IPR023302">
    <property type="entry name" value="Pept_S9A_N"/>
</dbReference>
<dbReference type="Pfam" id="PF02897">
    <property type="entry name" value="Peptidase_S9_N"/>
    <property type="match status" value="1"/>
</dbReference>
<dbReference type="GO" id="GO:0070012">
    <property type="term" value="F:oligopeptidase activity"/>
    <property type="evidence" value="ECO:0007669"/>
    <property type="project" value="TreeGrafter"/>
</dbReference>
<dbReference type="InterPro" id="IPR002470">
    <property type="entry name" value="Peptidase_S9A"/>
</dbReference>
<dbReference type="SUPFAM" id="SSF53474">
    <property type="entry name" value="alpha/beta-Hydrolases"/>
    <property type="match status" value="1"/>
</dbReference>
<proteinExistence type="inferred from homology"/>
<evidence type="ECO:0000256" key="5">
    <source>
        <dbReference type="ARBA" id="ARBA00022801"/>
    </source>
</evidence>
<reference evidence="10 11" key="1">
    <citation type="journal article" date="2014" name="Genome Announc.">
        <title>Draft Genome Sequence of Streptomyces roseochromogenes subsp. oscitans DS 12.976, Producer of the Aminocoumarin Antibiotic Clorobiocin.</title>
        <authorList>
            <person name="Ruckert C."/>
            <person name="Kalinowski J."/>
            <person name="Heide L."/>
            <person name="Apel A.K."/>
        </authorList>
    </citation>
    <scope>NUCLEOTIDE SEQUENCE [LARGE SCALE GENOMIC DNA]</scope>
    <source>
        <strain evidence="10 11">DS 12.976</strain>
    </source>
</reference>
<dbReference type="SUPFAM" id="SSF50993">
    <property type="entry name" value="Peptidase/esterase 'gauge' domain"/>
    <property type="match status" value="1"/>
</dbReference>
<evidence type="ECO:0000256" key="6">
    <source>
        <dbReference type="ARBA" id="ARBA00022825"/>
    </source>
</evidence>